<evidence type="ECO:0000313" key="2">
    <source>
        <dbReference type="Proteomes" id="UP000515211"/>
    </source>
</evidence>
<dbReference type="KEGG" id="adu:127745586"/>
<feature type="compositionally biased region" description="Basic and acidic residues" evidence="1">
    <location>
        <begin position="250"/>
        <end position="260"/>
    </location>
</feature>
<reference evidence="3" key="2">
    <citation type="submission" date="2025-08" db="UniProtKB">
        <authorList>
            <consortium name="RefSeq"/>
        </authorList>
    </citation>
    <scope>IDENTIFICATION</scope>
    <source>
        <tissue evidence="3">Whole plant</tissue>
    </source>
</reference>
<dbReference type="Proteomes" id="UP000515211">
    <property type="component" value="Chromosome 3"/>
</dbReference>
<feature type="compositionally biased region" description="Acidic residues" evidence="1">
    <location>
        <begin position="214"/>
        <end position="225"/>
    </location>
</feature>
<name>A0A9C6TD76_ARADU</name>
<evidence type="ECO:0000313" key="3">
    <source>
        <dbReference type="RefSeq" id="XP_052114416.1"/>
    </source>
</evidence>
<dbReference type="InterPro" id="IPR012337">
    <property type="entry name" value="RNaseH-like_sf"/>
</dbReference>
<keyword evidence="2" id="KW-1185">Reference proteome</keyword>
<reference evidence="2" key="1">
    <citation type="journal article" date="2016" name="Nat. Genet.">
        <title>The genome sequences of Arachis duranensis and Arachis ipaensis, the diploid ancestors of cultivated peanut.</title>
        <authorList>
            <person name="Bertioli D.J."/>
            <person name="Cannon S.B."/>
            <person name="Froenicke L."/>
            <person name="Huang G."/>
            <person name="Farmer A.D."/>
            <person name="Cannon E.K."/>
            <person name="Liu X."/>
            <person name="Gao D."/>
            <person name="Clevenger J."/>
            <person name="Dash S."/>
            <person name="Ren L."/>
            <person name="Moretzsohn M.C."/>
            <person name="Shirasawa K."/>
            <person name="Huang W."/>
            <person name="Vidigal B."/>
            <person name="Abernathy B."/>
            <person name="Chu Y."/>
            <person name="Niederhuth C.E."/>
            <person name="Umale P."/>
            <person name="Araujo A.C."/>
            <person name="Kozik A."/>
            <person name="Kim K.D."/>
            <person name="Burow M.D."/>
            <person name="Varshney R.K."/>
            <person name="Wang X."/>
            <person name="Zhang X."/>
            <person name="Barkley N."/>
            <person name="Guimaraes P.M."/>
            <person name="Isobe S."/>
            <person name="Guo B."/>
            <person name="Liao B."/>
            <person name="Stalker H.T."/>
            <person name="Schmitz R.J."/>
            <person name="Scheffler B.E."/>
            <person name="Leal-Bertioli S.C."/>
            <person name="Xun X."/>
            <person name="Jackson S.A."/>
            <person name="Michelmore R."/>
            <person name="Ozias-Akins P."/>
        </authorList>
    </citation>
    <scope>NUCLEOTIDE SEQUENCE [LARGE SCALE GENOMIC DNA]</scope>
    <source>
        <strain evidence="2">cv. V14167</strain>
    </source>
</reference>
<gene>
    <name evidence="3" type="primary">LOC127745586</name>
</gene>
<feature type="region of interest" description="Disordered" evidence="1">
    <location>
        <begin position="214"/>
        <end position="260"/>
    </location>
</feature>
<accession>A0A9C6TD76</accession>
<dbReference type="RefSeq" id="XP_052114416.1">
    <property type="nucleotide sequence ID" value="XM_052258456.1"/>
</dbReference>
<dbReference type="AlphaFoldDB" id="A0A9C6TD76"/>
<evidence type="ECO:0000256" key="1">
    <source>
        <dbReference type="SAM" id="MobiDB-lite"/>
    </source>
</evidence>
<feature type="compositionally biased region" description="Polar residues" evidence="1">
    <location>
        <begin position="229"/>
        <end position="242"/>
    </location>
</feature>
<dbReference type="PANTHER" id="PTHR32166:SF88">
    <property type="entry name" value="HAT TRANSPOSON SUPERFAMILY"/>
    <property type="match status" value="1"/>
</dbReference>
<sequence>MVTSIEWTSSAYSKEAKAKKFVDQVLDSKFWNQCTDIVKLTEPLVRVLRIVDEDSAAMEFEKHKQTASGLLDVIERYAYGDADLNSKLTSEMRIFKNAEGDFGIQSVIHERSTVMPGCERNWSIFEHIYSKKRNRLEHQKLNDLVYVHYNLRQQQMNRMRKQSYDPICLDAFEDHSEWIMEDSPRFLTPKKVDALRNDLANMSLQSALDDLDQLNLEDDGDDDEANNNSVKNTNQNETNHQDVTPDLSDEERYPDFEITP</sequence>
<proteinExistence type="predicted"/>
<protein>
    <submittedName>
        <fullName evidence="3">Uncharacterized protein LOC127745586</fullName>
    </submittedName>
</protein>
<dbReference type="GeneID" id="127745586"/>
<dbReference type="PANTHER" id="PTHR32166">
    <property type="entry name" value="OSJNBA0013A04.12 PROTEIN"/>
    <property type="match status" value="1"/>
</dbReference>
<dbReference type="SUPFAM" id="SSF53098">
    <property type="entry name" value="Ribonuclease H-like"/>
    <property type="match status" value="1"/>
</dbReference>
<organism evidence="2 3">
    <name type="scientific">Arachis duranensis</name>
    <name type="common">Wild peanut</name>
    <dbReference type="NCBI Taxonomy" id="130453"/>
    <lineage>
        <taxon>Eukaryota</taxon>
        <taxon>Viridiplantae</taxon>
        <taxon>Streptophyta</taxon>
        <taxon>Embryophyta</taxon>
        <taxon>Tracheophyta</taxon>
        <taxon>Spermatophyta</taxon>
        <taxon>Magnoliopsida</taxon>
        <taxon>eudicotyledons</taxon>
        <taxon>Gunneridae</taxon>
        <taxon>Pentapetalae</taxon>
        <taxon>rosids</taxon>
        <taxon>fabids</taxon>
        <taxon>Fabales</taxon>
        <taxon>Fabaceae</taxon>
        <taxon>Papilionoideae</taxon>
        <taxon>50 kb inversion clade</taxon>
        <taxon>dalbergioids sensu lato</taxon>
        <taxon>Dalbergieae</taxon>
        <taxon>Pterocarpus clade</taxon>
        <taxon>Arachis</taxon>
    </lineage>
</organism>